<name>A0AAV7TKF7_PLEWA</name>
<feature type="region of interest" description="Disordered" evidence="1">
    <location>
        <begin position="53"/>
        <end position="137"/>
    </location>
</feature>
<evidence type="ECO:0000313" key="2">
    <source>
        <dbReference type="EMBL" id="KAJ1176700.1"/>
    </source>
</evidence>
<accession>A0AAV7TKF7</accession>
<evidence type="ECO:0000256" key="1">
    <source>
        <dbReference type="SAM" id="MobiDB-lite"/>
    </source>
</evidence>
<dbReference type="Proteomes" id="UP001066276">
    <property type="component" value="Chromosome 3_2"/>
</dbReference>
<feature type="compositionally biased region" description="Polar residues" evidence="1">
    <location>
        <begin position="105"/>
        <end position="117"/>
    </location>
</feature>
<dbReference type="EMBL" id="JANPWB010000006">
    <property type="protein sequence ID" value="KAJ1176700.1"/>
    <property type="molecule type" value="Genomic_DNA"/>
</dbReference>
<evidence type="ECO:0000313" key="3">
    <source>
        <dbReference type="Proteomes" id="UP001066276"/>
    </source>
</evidence>
<comment type="caution">
    <text evidence="2">The sequence shown here is derived from an EMBL/GenBank/DDBJ whole genome shotgun (WGS) entry which is preliminary data.</text>
</comment>
<dbReference type="AlphaFoldDB" id="A0AAV7TKF7"/>
<keyword evidence="3" id="KW-1185">Reference proteome</keyword>
<reference evidence="2" key="1">
    <citation type="journal article" date="2022" name="bioRxiv">
        <title>Sequencing and chromosome-scale assembly of the giantPleurodeles waltlgenome.</title>
        <authorList>
            <person name="Brown T."/>
            <person name="Elewa A."/>
            <person name="Iarovenko S."/>
            <person name="Subramanian E."/>
            <person name="Araus A.J."/>
            <person name="Petzold A."/>
            <person name="Susuki M."/>
            <person name="Suzuki K.-i.T."/>
            <person name="Hayashi T."/>
            <person name="Toyoda A."/>
            <person name="Oliveira C."/>
            <person name="Osipova E."/>
            <person name="Leigh N.D."/>
            <person name="Simon A."/>
            <person name="Yun M.H."/>
        </authorList>
    </citation>
    <scope>NUCLEOTIDE SEQUENCE</scope>
    <source>
        <strain evidence="2">20211129_DDA</strain>
        <tissue evidence="2">Liver</tissue>
    </source>
</reference>
<gene>
    <name evidence="2" type="ORF">NDU88_001968</name>
</gene>
<sequence length="272" mass="28401">MVAVGGTARSTAAGAREVCPRATFITANCQPVSLGSAAPPFLESRQEDAPRIGQGHLSGVARSSPLGSTGSPVPRCSPLRVLTPLLTSQAPPLTSKPAEGLARSRASTDPVPQSSSDPIRPPATSPPPATGARPNKRRQLSRTLLLLNGLKQAPPKDHHVSIRRQQGCTGLMQVRSAQGRAPGSSLHPAHTSLLYWGISPLLQGSSGRATAPPRGALIPSPPLCYAPLHAARLYRRAARLSGPRPCASQSQLAQARPLVNMFRPPAPLDYAG</sequence>
<proteinExistence type="predicted"/>
<feature type="compositionally biased region" description="Pro residues" evidence="1">
    <location>
        <begin position="119"/>
        <end position="129"/>
    </location>
</feature>
<protein>
    <submittedName>
        <fullName evidence="2">Uncharacterized protein</fullName>
    </submittedName>
</protein>
<organism evidence="2 3">
    <name type="scientific">Pleurodeles waltl</name>
    <name type="common">Iberian ribbed newt</name>
    <dbReference type="NCBI Taxonomy" id="8319"/>
    <lineage>
        <taxon>Eukaryota</taxon>
        <taxon>Metazoa</taxon>
        <taxon>Chordata</taxon>
        <taxon>Craniata</taxon>
        <taxon>Vertebrata</taxon>
        <taxon>Euteleostomi</taxon>
        <taxon>Amphibia</taxon>
        <taxon>Batrachia</taxon>
        <taxon>Caudata</taxon>
        <taxon>Salamandroidea</taxon>
        <taxon>Salamandridae</taxon>
        <taxon>Pleurodelinae</taxon>
        <taxon>Pleurodeles</taxon>
    </lineage>
</organism>